<evidence type="ECO:0000313" key="2">
    <source>
        <dbReference type="Proteomes" id="UP001642540"/>
    </source>
</evidence>
<keyword evidence="2" id="KW-1185">Reference proteome</keyword>
<organism evidence="1 2">
    <name type="scientific">Orchesella dallaii</name>
    <dbReference type="NCBI Taxonomy" id="48710"/>
    <lineage>
        <taxon>Eukaryota</taxon>
        <taxon>Metazoa</taxon>
        <taxon>Ecdysozoa</taxon>
        <taxon>Arthropoda</taxon>
        <taxon>Hexapoda</taxon>
        <taxon>Collembola</taxon>
        <taxon>Entomobryomorpha</taxon>
        <taxon>Entomobryoidea</taxon>
        <taxon>Orchesellidae</taxon>
        <taxon>Orchesellinae</taxon>
        <taxon>Orchesella</taxon>
    </lineage>
</organism>
<dbReference type="Proteomes" id="UP001642540">
    <property type="component" value="Unassembled WGS sequence"/>
</dbReference>
<reference evidence="1 2" key="1">
    <citation type="submission" date="2024-08" db="EMBL/GenBank/DDBJ databases">
        <authorList>
            <person name="Cucini C."/>
            <person name="Frati F."/>
        </authorList>
    </citation>
    <scope>NUCLEOTIDE SEQUENCE [LARGE SCALE GENOMIC DNA]</scope>
</reference>
<dbReference type="EMBL" id="CAXLJM020000012">
    <property type="protein sequence ID" value="CAL8077384.1"/>
    <property type="molecule type" value="Genomic_DNA"/>
</dbReference>
<gene>
    <name evidence="1" type="ORF">ODALV1_LOCUS3799</name>
</gene>
<protein>
    <submittedName>
        <fullName evidence="1">Uncharacterized protein</fullName>
    </submittedName>
</protein>
<name>A0ABP1PTX7_9HEXA</name>
<comment type="caution">
    <text evidence="1">The sequence shown here is derived from an EMBL/GenBank/DDBJ whole genome shotgun (WGS) entry which is preliminary data.</text>
</comment>
<evidence type="ECO:0000313" key="1">
    <source>
        <dbReference type="EMBL" id="CAL8077384.1"/>
    </source>
</evidence>
<proteinExistence type="predicted"/>
<accession>A0ABP1PTX7</accession>
<sequence length="199" mass="22629">MAATVLELSKLRLYEYCYALKDYFGERMSIMGIETDALTAIIYDPQNCYYDDLWKLRHLFDFSNLPTSHVLYSTDNTGKPGKFKIEIPYVKDFIKLKPKVFAMRYICTNSRCDIHCVECDGTGICESIKGSKESFSSYQTALKQDVPGTPRFSLKSDINCIRVSERQSATLRVTQSHLLPENLNTTLPMGSAKAHKDGH</sequence>